<dbReference type="InterPro" id="IPR029069">
    <property type="entry name" value="HotDog_dom_sf"/>
</dbReference>
<reference evidence="4 5" key="1">
    <citation type="submission" date="2013-07" db="EMBL/GenBank/DDBJ databases">
        <title>Thalassospira permensis NBRC 106175 Genome Sequencing.</title>
        <authorList>
            <person name="Lai Q."/>
            <person name="Shao Z."/>
        </authorList>
    </citation>
    <scope>NUCLEOTIDE SEQUENCE [LARGE SCALE GENOMIC DNA]</scope>
    <source>
        <strain evidence="4 5">NBRC 106175</strain>
    </source>
</reference>
<dbReference type="InterPro" id="IPR003736">
    <property type="entry name" value="PAAI_dom"/>
</dbReference>
<dbReference type="Pfam" id="PF03061">
    <property type="entry name" value="4HBT"/>
    <property type="match status" value="1"/>
</dbReference>
<protein>
    <recommendedName>
        <fullName evidence="3">Thioesterase domain-containing protein</fullName>
    </recommendedName>
</protein>
<dbReference type="InterPro" id="IPR039298">
    <property type="entry name" value="ACOT13"/>
</dbReference>
<accession>A0ABR4TPI6</accession>
<dbReference type="CDD" id="cd03443">
    <property type="entry name" value="PaaI_thioesterase"/>
    <property type="match status" value="1"/>
</dbReference>
<evidence type="ECO:0000256" key="2">
    <source>
        <dbReference type="ARBA" id="ARBA00022801"/>
    </source>
</evidence>
<dbReference type="Gene3D" id="3.10.129.10">
    <property type="entry name" value="Hotdog Thioesterase"/>
    <property type="match status" value="1"/>
</dbReference>
<evidence type="ECO:0000259" key="3">
    <source>
        <dbReference type="Pfam" id="PF03061"/>
    </source>
</evidence>
<dbReference type="PANTHER" id="PTHR21660:SF1">
    <property type="entry name" value="ACYL-COENZYME A THIOESTERASE 13"/>
    <property type="match status" value="1"/>
</dbReference>
<dbReference type="NCBIfam" id="TIGR00369">
    <property type="entry name" value="unchar_dom_1"/>
    <property type="match status" value="1"/>
</dbReference>
<dbReference type="SUPFAM" id="SSF54637">
    <property type="entry name" value="Thioesterase/thiol ester dehydrase-isomerase"/>
    <property type="match status" value="1"/>
</dbReference>
<dbReference type="EMBL" id="AUNC01000012">
    <property type="protein sequence ID" value="KEO57580.1"/>
    <property type="molecule type" value="Genomic_DNA"/>
</dbReference>
<gene>
    <name evidence="4" type="ORF">SMB34_02405</name>
</gene>
<dbReference type="InterPro" id="IPR006683">
    <property type="entry name" value="Thioestr_dom"/>
</dbReference>
<proteinExistence type="inferred from homology"/>
<dbReference type="Proteomes" id="UP000027463">
    <property type="component" value="Unassembled WGS sequence"/>
</dbReference>
<evidence type="ECO:0000313" key="4">
    <source>
        <dbReference type="EMBL" id="KEO57580.1"/>
    </source>
</evidence>
<name>A0ABR4TPI6_9PROT</name>
<dbReference type="PANTHER" id="PTHR21660">
    <property type="entry name" value="THIOESTERASE SUPERFAMILY MEMBER-RELATED"/>
    <property type="match status" value="1"/>
</dbReference>
<comment type="similarity">
    <text evidence="1">Belongs to the thioesterase PaaI family.</text>
</comment>
<evidence type="ECO:0000313" key="5">
    <source>
        <dbReference type="Proteomes" id="UP000027463"/>
    </source>
</evidence>
<comment type="caution">
    <text evidence="4">The sequence shown here is derived from an EMBL/GenBank/DDBJ whole genome shotgun (WGS) entry which is preliminary data.</text>
</comment>
<sequence>MVQNVGFICYRLANRIYAKVGDMSDVDDNLAWEQAHGSGLQAYLGYQVVEWEEDRAVVELEIRDHHRNRAGILHGGVIATLMDTASGCAVCYCAVPGNVRKSLTLSLTTNFIGMATGGTVRVEGRKQGGGRKIVFTEATAYNAAGEVIATATGTFKYHRGSEDPNGVPRDA</sequence>
<organism evidence="4 5">
    <name type="scientific">Thalassospira permensis NBRC 106175</name>
    <dbReference type="NCBI Taxonomy" id="1353532"/>
    <lineage>
        <taxon>Bacteria</taxon>
        <taxon>Pseudomonadati</taxon>
        <taxon>Pseudomonadota</taxon>
        <taxon>Alphaproteobacteria</taxon>
        <taxon>Rhodospirillales</taxon>
        <taxon>Thalassospiraceae</taxon>
        <taxon>Thalassospira</taxon>
    </lineage>
</organism>
<feature type="domain" description="Thioesterase" evidence="3">
    <location>
        <begin position="71"/>
        <end position="148"/>
    </location>
</feature>
<keyword evidence="2" id="KW-0378">Hydrolase</keyword>
<keyword evidence="5" id="KW-1185">Reference proteome</keyword>
<evidence type="ECO:0000256" key="1">
    <source>
        <dbReference type="ARBA" id="ARBA00008324"/>
    </source>
</evidence>